<evidence type="ECO:0000313" key="2">
    <source>
        <dbReference type="EMBL" id="KTW09877.1"/>
    </source>
</evidence>
<comment type="caution">
    <text evidence="2">The sequence shown here is derived from an EMBL/GenBank/DDBJ whole genome shotgun (WGS) entry which is preliminary data.</text>
</comment>
<dbReference type="AlphaFoldDB" id="A0A147J5T1"/>
<dbReference type="PATRIC" id="fig|33051.5.peg.354"/>
<accession>A0A147J5T1</accession>
<evidence type="ECO:0000256" key="1">
    <source>
        <dbReference type="SAM" id="MobiDB-lite"/>
    </source>
</evidence>
<feature type="compositionally biased region" description="Pro residues" evidence="1">
    <location>
        <begin position="202"/>
        <end position="215"/>
    </location>
</feature>
<dbReference type="EMBL" id="LDTC01000116">
    <property type="protein sequence ID" value="KTW09877.1"/>
    <property type="molecule type" value="Genomic_DNA"/>
</dbReference>
<name>A0A147J5T1_9SPHN</name>
<protein>
    <submittedName>
        <fullName evidence="2">Uncharacterized protein</fullName>
    </submittedName>
</protein>
<proteinExistence type="predicted"/>
<dbReference type="RefSeq" id="WP_058717730.1">
    <property type="nucleotide sequence ID" value="NZ_LDTC01000116.1"/>
</dbReference>
<reference evidence="2 3" key="1">
    <citation type="journal article" date="2016" name="Front. Microbiol.">
        <title>Genomic Resource of Rice Seed Associated Bacteria.</title>
        <authorList>
            <person name="Midha S."/>
            <person name="Bansal K."/>
            <person name="Sharma S."/>
            <person name="Kumar N."/>
            <person name="Patil P.P."/>
            <person name="Chaudhry V."/>
            <person name="Patil P.B."/>
        </authorList>
    </citation>
    <scope>NUCLEOTIDE SEQUENCE [LARGE SCALE GENOMIC DNA]</scope>
    <source>
        <strain evidence="2 3">NS258</strain>
    </source>
</reference>
<dbReference type="Proteomes" id="UP000074410">
    <property type="component" value="Unassembled WGS sequence"/>
</dbReference>
<sequence>MIEVTPAVIGLGIEEEYADALAAIDDLRASLGKRPLTNNTPDGRLLLEIAWVEQEIFAQRLPIPVEAHTVFYLVGSGELNPIPGVRAPLHRLYLVLKGIGLIKPRHVPLLLSMIDDLYADAQAIWSELPVQEREVMDDLYARGAALRHQGEWPTANPLQRRQTGLDNPVLERHVPDFNNRMTDITASLFEHWRPYAAKKPPLDPPHPGLPRSAPPEPERPNPGWFRP</sequence>
<organism evidence="2 3">
    <name type="scientific">Sphingomonas sanguinis</name>
    <dbReference type="NCBI Taxonomy" id="33051"/>
    <lineage>
        <taxon>Bacteria</taxon>
        <taxon>Pseudomonadati</taxon>
        <taxon>Pseudomonadota</taxon>
        <taxon>Alphaproteobacteria</taxon>
        <taxon>Sphingomonadales</taxon>
        <taxon>Sphingomonadaceae</taxon>
        <taxon>Sphingomonas</taxon>
    </lineage>
</organism>
<evidence type="ECO:0000313" key="3">
    <source>
        <dbReference type="Proteomes" id="UP000074410"/>
    </source>
</evidence>
<feature type="region of interest" description="Disordered" evidence="1">
    <location>
        <begin position="196"/>
        <end position="227"/>
    </location>
</feature>
<gene>
    <name evidence="2" type="ORF">NS258_14275</name>
</gene>